<feature type="region of interest" description="Disordered" evidence="1">
    <location>
        <begin position="84"/>
        <end position="104"/>
    </location>
</feature>
<sequence>MAEVEHGPDLAQDRRDHRSRLHFPVQTGLSRNLVVICVPSRPVRECQTGTQNGQDDLQNDRQHNQAGGLSCRCCRGYPTMEQQARTGGTAAPDPVHSDTAVPSAEDDCHVCGRNAGQIQLEEPLKGGPRPPPGLSEGHAGPIRDSVPAKTQLSHIRAGVAGVILIS</sequence>
<evidence type="ECO:0000313" key="3">
    <source>
        <dbReference type="Proteomes" id="UP001196530"/>
    </source>
</evidence>
<protein>
    <submittedName>
        <fullName evidence="2">Uncharacterized protein</fullName>
    </submittedName>
</protein>
<feature type="region of interest" description="Disordered" evidence="1">
    <location>
        <begin position="119"/>
        <end position="145"/>
    </location>
</feature>
<dbReference type="AlphaFoldDB" id="A0AAN6DDF8"/>
<accession>A0AAN6DDF8</accession>
<name>A0AAN6DDF8_PICAN</name>
<gene>
    <name evidence="2" type="ORF">KL928_003518</name>
</gene>
<dbReference type="RefSeq" id="XP_043058960.1">
    <property type="nucleotide sequence ID" value="XM_043204114.1"/>
</dbReference>
<dbReference type="Proteomes" id="UP001196530">
    <property type="component" value="Unassembled WGS sequence"/>
</dbReference>
<organism evidence="2 3">
    <name type="scientific">Pichia angusta</name>
    <name type="common">Yeast</name>
    <name type="synonym">Hansenula polymorpha</name>
    <dbReference type="NCBI Taxonomy" id="870730"/>
    <lineage>
        <taxon>Eukaryota</taxon>
        <taxon>Fungi</taxon>
        <taxon>Dikarya</taxon>
        <taxon>Ascomycota</taxon>
        <taxon>Saccharomycotina</taxon>
        <taxon>Pichiomycetes</taxon>
        <taxon>Pichiales</taxon>
        <taxon>Pichiaceae</taxon>
        <taxon>Ogataea</taxon>
    </lineage>
</organism>
<comment type="caution">
    <text evidence="2">The sequence shown here is derived from an EMBL/GenBank/DDBJ whole genome shotgun (WGS) entry which is preliminary data.</text>
</comment>
<proteinExistence type="predicted"/>
<dbReference type="EMBL" id="JAHLUX010000007">
    <property type="protein sequence ID" value="KAG7817619.1"/>
    <property type="molecule type" value="Genomic_DNA"/>
</dbReference>
<evidence type="ECO:0000313" key="2">
    <source>
        <dbReference type="EMBL" id="KAG7817619.1"/>
    </source>
</evidence>
<dbReference type="GeneID" id="66127569"/>
<reference evidence="2" key="1">
    <citation type="journal article" date="2021" name="G3 (Bethesda)">
        <title>Genomic diversity, chromosomal rearrangements, and interspecies hybridization in the ogataea polymorpha species complex.</title>
        <authorList>
            <person name="Hanson S.J."/>
            <person name="Cinneide E.O."/>
            <person name="Salzberg L.I."/>
            <person name="Wolfe K.H."/>
            <person name="McGowan J."/>
            <person name="Fitzpatrick D.A."/>
            <person name="Matlin K."/>
        </authorList>
    </citation>
    <scope>NUCLEOTIDE SEQUENCE</scope>
    <source>
        <strain evidence="2">61-244</strain>
    </source>
</reference>
<evidence type="ECO:0000256" key="1">
    <source>
        <dbReference type="SAM" id="MobiDB-lite"/>
    </source>
</evidence>